<evidence type="ECO:0000313" key="1">
    <source>
        <dbReference type="EMBL" id="QHT31176.1"/>
    </source>
</evidence>
<dbReference type="AlphaFoldDB" id="A0A6C0EPQ3"/>
<reference evidence="1" key="1">
    <citation type="journal article" date="2020" name="Nature">
        <title>Giant virus diversity and host interactions through global metagenomics.</title>
        <authorList>
            <person name="Schulz F."/>
            <person name="Roux S."/>
            <person name="Paez-Espino D."/>
            <person name="Jungbluth S."/>
            <person name="Walsh D.A."/>
            <person name="Denef V.J."/>
            <person name="McMahon K.D."/>
            <person name="Konstantinidis K.T."/>
            <person name="Eloe-Fadrosh E.A."/>
            <person name="Kyrpides N.C."/>
            <person name="Woyke T."/>
        </authorList>
    </citation>
    <scope>NUCLEOTIDE SEQUENCE</scope>
    <source>
        <strain evidence="1">GVMAG-M-3300009155-2</strain>
    </source>
</reference>
<dbReference type="EMBL" id="MN738916">
    <property type="protein sequence ID" value="QHT31176.1"/>
    <property type="molecule type" value="Genomic_DNA"/>
</dbReference>
<organism evidence="1">
    <name type="scientific">viral metagenome</name>
    <dbReference type="NCBI Taxonomy" id="1070528"/>
    <lineage>
        <taxon>unclassified sequences</taxon>
        <taxon>metagenomes</taxon>
        <taxon>organismal metagenomes</taxon>
    </lineage>
</organism>
<accession>A0A6C0EPQ3</accession>
<name>A0A6C0EPQ3_9ZZZZ</name>
<sequence length="83" mass="10153">MDITPNDDIFKKVEELRKDDKYFLNDKIYTVIDIRYLRCRGNVHHKLRHIIFTLQCDEDKTTTTKCFRIGYKDSMFGDKMFFY</sequence>
<proteinExistence type="predicted"/>
<protein>
    <submittedName>
        <fullName evidence="1">Uncharacterized protein</fullName>
    </submittedName>
</protein>